<dbReference type="EMBL" id="LS423452">
    <property type="protein sequence ID" value="SPS05339.1"/>
    <property type="molecule type" value="Genomic_DNA"/>
</dbReference>
<organism evidence="1">
    <name type="scientific">Candidatus Nitrotoga fabula</name>
    <dbReference type="NCBI Taxonomy" id="2182327"/>
    <lineage>
        <taxon>Bacteria</taxon>
        <taxon>Pseudomonadati</taxon>
        <taxon>Pseudomonadota</taxon>
        <taxon>Betaproteobacteria</taxon>
        <taxon>Nitrosomonadales</taxon>
        <taxon>Gallionellaceae</taxon>
        <taxon>Candidatus Nitrotoga</taxon>
    </lineage>
</organism>
<accession>A0A2X0QTA5</accession>
<sequence length="72" mass="8417">MPAFWSHAIRQKTIHVADHGAFLNGLEMLCFENVYVFCDGANCFGCKIFFRVFWEVMQLNERQEAILHGYTN</sequence>
<proteinExistence type="predicted"/>
<gene>
    <name evidence="1" type="ORF">NITFAB_0929</name>
</gene>
<evidence type="ECO:0000313" key="1">
    <source>
        <dbReference type="EMBL" id="SPS05339.1"/>
    </source>
</evidence>
<name>A0A2X0QTA5_9PROT</name>
<reference evidence="1" key="1">
    <citation type="submission" date="2018-05" db="EMBL/GenBank/DDBJ databases">
        <authorList>
            <person name="Lanie J.A."/>
            <person name="Ng W.-L."/>
            <person name="Kazmierczak K.M."/>
            <person name="Andrzejewski T.M."/>
            <person name="Davidsen T.M."/>
            <person name="Wayne K.J."/>
            <person name="Tettelin H."/>
            <person name="Glass J.I."/>
            <person name="Rusch D."/>
            <person name="Podicherti R."/>
            <person name="Tsui H.-C.T."/>
            <person name="Winkler M.E."/>
        </authorList>
    </citation>
    <scope>NUCLEOTIDE SEQUENCE</scope>
    <source>
        <strain evidence="1">KNB</strain>
    </source>
</reference>
<protein>
    <submittedName>
        <fullName evidence="1">Uncharacterized protein</fullName>
    </submittedName>
</protein>
<dbReference type="AlphaFoldDB" id="A0A2X0QTA5"/>